<organism evidence="2 3">
    <name type="scientific">Myriangium duriaei CBS 260.36</name>
    <dbReference type="NCBI Taxonomy" id="1168546"/>
    <lineage>
        <taxon>Eukaryota</taxon>
        <taxon>Fungi</taxon>
        <taxon>Dikarya</taxon>
        <taxon>Ascomycota</taxon>
        <taxon>Pezizomycotina</taxon>
        <taxon>Dothideomycetes</taxon>
        <taxon>Dothideomycetidae</taxon>
        <taxon>Myriangiales</taxon>
        <taxon>Myriangiaceae</taxon>
        <taxon>Myriangium</taxon>
    </lineage>
</organism>
<protein>
    <submittedName>
        <fullName evidence="2">Uncharacterized protein</fullName>
    </submittedName>
</protein>
<keyword evidence="1" id="KW-1133">Transmembrane helix</keyword>
<dbReference type="AlphaFoldDB" id="A0A9P4J1J0"/>
<keyword evidence="3" id="KW-1185">Reference proteome</keyword>
<name>A0A9P4J1J0_9PEZI</name>
<proteinExistence type="predicted"/>
<keyword evidence="1" id="KW-0472">Membrane</keyword>
<dbReference type="EMBL" id="ML996087">
    <property type="protein sequence ID" value="KAF2151742.1"/>
    <property type="molecule type" value="Genomic_DNA"/>
</dbReference>
<evidence type="ECO:0000313" key="3">
    <source>
        <dbReference type="Proteomes" id="UP000799439"/>
    </source>
</evidence>
<accession>A0A9P4J1J0</accession>
<keyword evidence="1" id="KW-0812">Transmembrane</keyword>
<evidence type="ECO:0000313" key="2">
    <source>
        <dbReference type="EMBL" id="KAF2151742.1"/>
    </source>
</evidence>
<evidence type="ECO:0000256" key="1">
    <source>
        <dbReference type="SAM" id="Phobius"/>
    </source>
</evidence>
<sequence>MLPGLSWCRFPHSAACLVKIPGNYYTTTVPGVSNIAHLCIMKPAEDGDGMTRKSQGKSQEKAAMYVGNYIVGLSLLAYLVAVTFRVERKSADDNDLWIVGYNGGFRSTISRIPLITT</sequence>
<reference evidence="2" key="1">
    <citation type="journal article" date="2020" name="Stud. Mycol.">
        <title>101 Dothideomycetes genomes: a test case for predicting lifestyles and emergence of pathogens.</title>
        <authorList>
            <person name="Haridas S."/>
            <person name="Albert R."/>
            <person name="Binder M."/>
            <person name="Bloem J."/>
            <person name="Labutti K."/>
            <person name="Salamov A."/>
            <person name="Andreopoulos B."/>
            <person name="Baker S."/>
            <person name="Barry K."/>
            <person name="Bills G."/>
            <person name="Bluhm B."/>
            <person name="Cannon C."/>
            <person name="Castanera R."/>
            <person name="Culley D."/>
            <person name="Daum C."/>
            <person name="Ezra D."/>
            <person name="Gonzalez J."/>
            <person name="Henrissat B."/>
            <person name="Kuo A."/>
            <person name="Liang C."/>
            <person name="Lipzen A."/>
            <person name="Lutzoni F."/>
            <person name="Magnuson J."/>
            <person name="Mondo S."/>
            <person name="Nolan M."/>
            <person name="Ohm R."/>
            <person name="Pangilinan J."/>
            <person name="Park H.-J."/>
            <person name="Ramirez L."/>
            <person name="Alfaro M."/>
            <person name="Sun H."/>
            <person name="Tritt A."/>
            <person name="Yoshinaga Y."/>
            <person name="Zwiers L.-H."/>
            <person name="Turgeon B."/>
            <person name="Goodwin S."/>
            <person name="Spatafora J."/>
            <person name="Crous P."/>
            <person name="Grigoriev I."/>
        </authorList>
    </citation>
    <scope>NUCLEOTIDE SEQUENCE</scope>
    <source>
        <strain evidence="2">CBS 260.36</strain>
    </source>
</reference>
<gene>
    <name evidence="2" type="ORF">K461DRAFT_156202</name>
</gene>
<feature type="transmembrane region" description="Helical" evidence="1">
    <location>
        <begin position="62"/>
        <end position="84"/>
    </location>
</feature>
<dbReference type="Proteomes" id="UP000799439">
    <property type="component" value="Unassembled WGS sequence"/>
</dbReference>
<comment type="caution">
    <text evidence="2">The sequence shown here is derived from an EMBL/GenBank/DDBJ whole genome shotgun (WGS) entry which is preliminary data.</text>
</comment>